<sequence length="484" mass="51902">MIGPEANAPKQRRRQQQLRSRQAGKQQPQQQEVMRRRQQQAATQEPKKRAASQRQRRVTYQRPEQQQQKEQRQARPQGTDAPQQAPPATSQREPSRDEAERIYHRRLHAQAQRQLAAMWRGQAQAQIAAMRLAEARARSLASHGAQSLPGAQSRIAPAQSTYPTDSMAAAVAAAIAIAGPHNLRPVVPPACLPSALLASSSTSASTPVPAATAPSLDHPGMTANDQVTGSPAPSSSPFSSNAGAAVSGAPPVAVSLANGPPGSSESSGAPPHGYDDGRGWNSKAPRVERSGADEDREPKEDPDSVMQVLKRLLVLREKWDEPGARTTFLLAAVRKVVATAVTYPFQIAKARVQVSAAPEEKGKRKVNGNIFATVLRTARAEGGRALYDGTAGELLKGFFSHGTTMLSKNVVHRLIVQLYFAILGILRQNPHLGLRLRASGSYKLPRYGGGGGGEVRRGARYVQSVVGSGQNVPTSWLRAVKKAG</sequence>
<organism evidence="12 13">
    <name type="scientific">Thermothelomyces thermophilus (strain ATCC 42464 / BCRC 31852 / DSM 1799)</name>
    <name type="common">Sporotrichum thermophile</name>
    <dbReference type="NCBI Taxonomy" id="573729"/>
    <lineage>
        <taxon>Eukaryota</taxon>
        <taxon>Fungi</taxon>
        <taxon>Dikarya</taxon>
        <taxon>Ascomycota</taxon>
        <taxon>Pezizomycotina</taxon>
        <taxon>Sordariomycetes</taxon>
        <taxon>Sordariomycetidae</taxon>
        <taxon>Sordariales</taxon>
        <taxon>Chaetomiaceae</taxon>
        <taxon>Thermothelomyces</taxon>
    </lineage>
</organism>
<feature type="compositionally biased region" description="Basic residues" evidence="11">
    <location>
        <begin position="49"/>
        <end position="59"/>
    </location>
</feature>
<dbReference type="InParanoid" id="G2QBM8"/>
<evidence type="ECO:0000256" key="5">
    <source>
        <dbReference type="ARBA" id="ARBA00022737"/>
    </source>
</evidence>
<accession>G2QBM8</accession>
<keyword evidence="6" id="KW-0999">Mitochondrion inner membrane</keyword>
<dbReference type="Pfam" id="PF00153">
    <property type="entry name" value="Mito_carr"/>
    <property type="match status" value="1"/>
</dbReference>
<dbReference type="eggNOG" id="KOG0769">
    <property type="taxonomic scope" value="Eukaryota"/>
</dbReference>
<keyword evidence="13" id="KW-1185">Reference proteome</keyword>
<feature type="compositionally biased region" description="Low complexity" evidence="11">
    <location>
        <begin position="230"/>
        <end position="272"/>
    </location>
</feature>
<dbReference type="KEGG" id="mtm:MYCTH_2126992"/>
<dbReference type="GO" id="GO:0015217">
    <property type="term" value="F:ADP transmembrane transporter activity"/>
    <property type="evidence" value="ECO:0007669"/>
    <property type="project" value="TreeGrafter"/>
</dbReference>
<evidence type="ECO:0000313" key="13">
    <source>
        <dbReference type="Proteomes" id="UP000007322"/>
    </source>
</evidence>
<dbReference type="STRING" id="573729.G2QBM8"/>
<feature type="compositionally biased region" description="Low complexity" evidence="11">
    <location>
        <begin position="201"/>
        <end position="215"/>
    </location>
</feature>
<dbReference type="PROSITE" id="PS50920">
    <property type="entry name" value="SOLCAR"/>
    <property type="match status" value="1"/>
</dbReference>
<keyword evidence="4 9" id="KW-0812">Transmembrane</keyword>
<evidence type="ECO:0000256" key="8">
    <source>
        <dbReference type="ARBA" id="ARBA00023136"/>
    </source>
</evidence>
<feature type="compositionally biased region" description="Basic and acidic residues" evidence="11">
    <location>
        <begin position="285"/>
        <end position="302"/>
    </location>
</feature>
<evidence type="ECO:0000256" key="9">
    <source>
        <dbReference type="PROSITE-ProRule" id="PRU00282"/>
    </source>
</evidence>
<keyword evidence="7" id="KW-1133">Transmembrane helix</keyword>
<keyword evidence="5" id="KW-0677">Repeat</keyword>
<evidence type="ECO:0000256" key="1">
    <source>
        <dbReference type="ARBA" id="ARBA00004141"/>
    </source>
</evidence>
<dbReference type="AlphaFoldDB" id="G2QBM8"/>
<dbReference type="PANTHER" id="PTHR45939:SF2">
    <property type="entry name" value="CARRIER PROTEIN, PUTATIVE (AFU_ORTHOLOGUE AFUA_2G13870)-RELATED"/>
    <property type="match status" value="1"/>
</dbReference>
<dbReference type="VEuPathDB" id="FungiDB:MYCTH_2126992"/>
<dbReference type="OrthoDB" id="18574at2759"/>
<evidence type="ECO:0000256" key="3">
    <source>
        <dbReference type="ARBA" id="ARBA00022448"/>
    </source>
</evidence>
<dbReference type="SUPFAM" id="SSF103506">
    <property type="entry name" value="Mitochondrial carrier"/>
    <property type="match status" value="1"/>
</dbReference>
<name>G2QBM8_THET4</name>
<evidence type="ECO:0000313" key="12">
    <source>
        <dbReference type="EMBL" id="AEO57971.1"/>
    </source>
</evidence>
<feature type="compositionally biased region" description="Low complexity" evidence="11">
    <location>
        <begin position="17"/>
        <end position="32"/>
    </location>
</feature>
<evidence type="ECO:0000256" key="6">
    <source>
        <dbReference type="ARBA" id="ARBA00022792"/>
    </source>
</evidence>
<proteinExistence type="inferred from homology"/>
<feature type="repeat" description="Solcar" evidence="9">
    <location>
        <begin position="326"/>
        <end position="414"/>
    </location>
</feature>
<keyword evidence="3 10" id="KW-0813">Transport</keyword>
<evidence type="ECO:0000256" key="4">
    <source>
        <dbReference type="ARBA" id="ARBA00022692"/>
    </source>
</evidence>
<dbReference type="InterPro" id="IPR018108">
    <property type="entry name" value="MCP_transmembrane"/>
</dbReference>
<dbReference type="PANTHER" id="PTHR45939">
    <property type="entry name" value="PEROXISOMAL MEMBRANE PROTEIN PMP34-RELATED"/>
    <property type="match status" value="1"/>
</dbReference>
<feature type="region of interest" description="Disordered" evidence="11">
    <location>
        <begin position="1"/>
        <end position="99"/>
    </location>
</feature>
<reference evidence="12 13" key="1">
    <citation type="journal article" date="2011" name="Nat. Biotechnol.">
        <title>Comparative genomic analysis of the thermophilic biomass-degrading fungi Myceliophthora thermophila and Thielavia terrestris.</title>
        <authorList>
            <person name="Berka R.M."/>
            <person name="Grigoriev I.V."/>
            <person name="Otillar R."/>
            <person name="Salamov A."/>
            <person name="Grimwood J."/>
            <person name="Reid I."/>
            <person name="Ishmael N."/>
            <person name="John T."/>
            <person name="Darmond C."/>
            <person name="Moisan M.-C."/>
            <person name="Henrissat B."/>
            <person name="Coutinho P.M."/>
            <person name="Lombard V."/>
            <person name="Natvig D.O."/>
            <person name="Lindquist E."/>
            <person name="Schmutz J."/>
            <person name="Lucas S."/>
            <person name="Harris P."/>
            <person name="Powlowski J."/>
            <person name="Bellemare A."/>
            <person name="Taylor D."/>
            <person name="Butler G."/>
            <person name="de Vries R.P."/>
            <person name="Allijn I.E."/>
            <person name="van den Brink J."/>
            <person name="Ushinsky S."/>
            <person name="Storms R."/>
            <person name="Powell A.J."/>
            <person name="Paulsen I.T."/>
            <person name="Elbourne L.D.H."/>
            <person name="Baker S.E."/>
            <person name="Magnuson J."/>
            <person name="LaBoissiere S."/>
            <person name="Clutterbuck A.J."/>
            <person name="Martinez D."/>
            <person name="Wogulis M."/>
            <person name="de Leon A.L."/>
            <person name="Rey M.W."/>
            <person name="Tsang A."/>
        </authorList>
    </citation>
    <scope>NUCLEOTIDE SEQUENCE [LARGE SCALE GENOMIC DNA]</scope>
    <source>
        <strain evidence="13">ATCC 42464 / BCRC 31852 / DSM 1799</strain>
    </source>
</reference>
<feature type="compositionally biased region" description="Polar residues" evidence="11">
    <location>
        <begin position="80"/>
        <end position="92"/>
    </location>
</feature>
<comment type="similarity">
    <text evidence="2 10">Belongs to the mitochondrial carrier (TC 2.A.29) family.</text>
</comment>
<keyword evidence="8 9" id="KW-0472">Membrane</keyword>
<evidence type="ECO:0000256" key="2">
    <source>
        <dbReference type="ARBA" id="ARBA00006375"/>
    </source>
</evidence>
<keyword evidence="6" id="KW-0496">Mitochondrion</keyword>
<dbReference type="Gene3D" id="1.50.40.10">
    <property type="entry name" value="Mitochondrial carrier domain"/>
    <property type="match status" value="1"/>
</dbReference>
<comment type="subcellular location">
    <subcellularLocation>
        <location evidence="1">Membrane</location>
        <topology evidence="1">Multi-pass membrane protein</topology>
    </subcellularLocation>
</comment>
<dbReference type="GeneID" id="11507842"/>
<dbReference type="InterPro" id="IPR052217">
    <property type="entry name" value="Mito/Peroxisomal_Carrier"/>
</dbReference>
<evidence type="ECO:0000256" key="10">
    <source>
        <dbReference type="RuleBase" id="RU000488"/>
    </source>
</evidence>
<gene>
    <name evidence="12" type="ORF">MYCTH_2126992</name>
</gene>
<feature type="region of interest" description="Disordered" evidence="11">
    <location>
        <begin position="201"/>
        <end position="303"/>
    </location>
</feature>
<dbReference type="GO" id="GO:0016020">
    <property type="term" value="C:membrane"/>
    <property type="evidence" value="ECO:0007669"/>
    <property type="project" value="UniProtKB-SubCell"/>
</dbReference>
<dbReference type="Proteomes" id="UP000007322">
    <property type="component" value="Chromosome 3"/>
</dbReference>
<dbReference type="HOGENOM" id="CLU_564037_0_0_1"/>
<evidence type="ECO:0000256" key="7">
    <source>
        <dbReference type="ARBA" id="ARBA00022989"/>
    </source>
</evidence>
<dbReference type="EMBL" id="CP003004">
    <property type="protein sequence ID" value="AEO57971.1"/>
    <property type="molecule type" value="Genomic_DNA"/>
</dbReference>
<dbReference type="InterPro" id="IPR023395">
    <property type="entry name" value="MCP_dom_sf"/>
</dbReference>
<dbReference type="RefSeq" id="XP_003663216.1">
    <property type="nucleotide sequence ID" value="XM_003663168.1"/>
</dbReference>
<evidence type="ECO:0000256" key="11">
    <source>
        <dbReference type="SAM" id="MobiDB-lite"/>
    </source>
</evidence>
<protein>
    <submittedName>
        <fullName evidence="12">Uncharacterized protein</fullName>
    </submittedName>
</protein>